<evidence type="ECO:0000256" key="2">
    <source>
        <dbReference type="ARBA" id="ARBA00022898"/>
    </source>
</evidence>
<protein>
    <submittedName>
        <fullName evidence="4">Cysteine synthase</fullName>
    </submittedName>
</protein>
<feature type="domain" description="Tryptophan synthase beta chain-like PALP" evidence="3">
    <location>
        <begin position="9"/>
        <end position="296"/>
    </location>
</feature>
<accession>A0A6P3C230</accession>
<dbReference type="GO" id="GO:0006535">
    <property type="term" value="P:cysteine biosynthetic process from serine"/>
    <property type="evidence" value="ECO:0007669"/>
    <property type="project" value="InterPro"/>
</dbReference>
<dbReference type="InterPro" id="IPR001926">
    <property type="entry name" value="TrpB-like_PALP"/>
</dbReference>
<proteinExistence type="predicted"/>
<dbReference type="RefSeq" id="WP_175016375.1">
    <property type="nucleotide sequence ID" value="NZ_CABVQN010000061.1"/>
</dbReference>
<reference evidence="4 5" key="1">
    <citation type="submission" date="2019-09" db="EMBL/GenBank/DDBJ databases">
        <authorList>
            <person name="Depoorter E."/>
        </authorList>
    </citation>
    <scope>NUCLEOTIDE SEQUENCE [LARGE SCALE GENOMIC DNA]</scope>
    <source>
        <strain evidence="4">R-39750</strain>
    </source>
</reference>
<evidence type="ECO:0000256" key="1">
    <source>
        <dbReference type="ARBA" id="ARBA00001933"/>
    </source>
</evidence>
<dbReference type="PROSITE" id="PS00901">
    <property type="entry name" value="CYS_SYNTHASE"/>
    <property type="match status" value="1"/>
</dbReference>
<dbReference type="AlphaFoldDB" id="A0A6P3C230"/>
<dbReference type="EMBL" id="CABVQN010000061">
    <property type="protein sequence ID" value="VWD61726.1"/>
    <property type="molecule type" value="Genomic_DNA"/>
</dbReference>
<dbReference type="Proteomes" id="UP000494110">
    <property type="component" value="Unassembled WGS sequence"/>
</dbReference>
<sequence length="341" mass="36981">MYANSLVELIGDTPLLYLKSLSNEHRRVRVYGKLECYNPGNSVKDRSALHLLRQAERDHGLKPGWSIVESTSGNMGHALAMLCATRGYRFICVLDPKTPKTNANLVRAFGGEVEMVEQPDETGSFQKKRIAVAKAIAASVPNCVNLDQYNNPAAIDAHYYSTGPEIVSQLADRLDAVIVSASTGSHLSGIARYVKERDPATRVIGIEPDGSVVFGGTYRPHLQNGAGLSFQPGNILIHLVDETMRIVDRDAFVGCRRLALDEGLLLGGSSGAIAHAARRYIATLQGPANIVLVLPDSGTKYLDTIYDDQWLIDHGLQAVLDDLYNTATPPRAESAVALETT</sequence>
<dbReference type="PANTHER" id="PTHR10314">
    <property type="entry name" value="CYSTATHIONINE BETA-SYNTHASE"/>
    <property type="match status" value="1"/>
</dbReference>
<dbReference type="Pfam" id="PF00291">
    <property type="entry name" value="PALP"/>
    <property type="match status" value="1"/>
</dbReference>
<dbReference type="Gene3D" id="3.40.50.1100">
    <property type="match status" value="2"/>
</dbReference>
<evidence type="ECO:0000259" key="3">
    <source>
        <dbReference type="Pfam" id="PF00291"/>
    </source>
</evidence>
<dbReference type="InterPro" id="IPR001216">
    <property type="entry name" value="P-phosphate_BS"/>
</dbReference>
<comment type="cofactor">
    <cofactor evidence="1">
        <name>pyridoxal 5'-phosphate</name>
        <dbReference type="ChEBI" id="CHEBI:597326"/>
    </cofactor>
</comment>
<dbReference type="InterPro" id="IPR050214">
    <property type="entry name" value="Cys_Synth/Cystath_Beta-Synth"/>
</dbReference>
<gene>
    <name evidence="4" type="ORF">BLA39750_07470</name>
</gene>
<dbReference type="GO" id="GO:0016765">
    <property type="term" value="F:transferase activity, transferring alkyl or aryl (other than methyl) groups"/>
    <property type="evidence" value="ECO:0007669"/>
    <property type="project" value="UniProtKB-ARBA"/>
</dbReference>
<evidence type="ECO:0000313" key="5">
    <source>
        <dbReference type="Proteomes" id="UP000494110"/>
    </source>
</evidence>
<organism evidence="4 5">
    <name type="scientific">Burkholderia lata (strain ATCC 17760 / DSM 23089 / LMG 22485 / NCIMB 9086 / R18194 / 383)</name>
    <dbReference type="NCBI Taxonomy" id="482957"/>
    <lineage>
        <taxon>Bacteria</taxon>
        <taxon>Pseudomonadati</taxon>
        <taxon>Pseudomonadota</taxon>
        <taxon>Betaproteobacteria</taxon>
        <taxon>Burkholderiales</taxon>
        <taxon>Burkholderiaceae</taxon>
        <taxon>Burkholderia</taxon>
        <taxon>Burkholderia cepacia complex</taxon>
    </lineage>
</organism>
<name>A0A6P3C230_BURL3</name>
<dbReference type="SUPFAM" id="SSF53686">
    <property type="entry name" value="Tryptophan synthase beta subunit-like PLP-dependent enzymes"/>
    <property type="match status" value="1"/>
</dbReference>
<keyword evidence="2" id="KW-0663">Pyridoxal phosphate</keyword>
<dbReference type="CDD" id="cd01561">
    <property type="entry name" value="CBS_like"/>
    <property type="match status" value="1"/>
</dbReference>
<dbReference type="InterPro" id="IPR036052">
    <property type="entry name" value="TrpB-like_PALP_sf"/>
</dbReference>
<evidence type="ECO:0000313" key="4">
    <source>
        <dbReference type="EMBL" id="VWD61726.1"/>
    </source>
</evidence>